<evidence type="ECO:0000256" key="1">
    <source>
        <dbReference type="SAM" id="Phobius"/>
    </source>
</evidence>
<organism evidence="2 3">
    <name type="scientific">Promicromonospora soli</name>
    <dbReference type="NCBI Taxonomy" id="2035533"/>
    <lineage>
        <taxon>Bacteria</taxon>
        <taxon>Bacillati</taxon>
        <taxon>Actinomycetota</taxon>
        <taxon>Actinomycetes</taxon>
        <taxon>Micrococcales</taxon>
        <taxon>Promicromonosporaceae</taxon>
        <taxon>Promicromonospora</taxon>
    </lineage>
</organism>
<feature type="transmembrane region" description="Helical" evidence="1">
    <location>
        <begin position="49"/>
        <end position="72"/>
    </location>
</feature>
<dbReference type="AlphaFoldDB" id="A0A919KWA5"/>
<protein>
    <recommendedName>
        <fullName evidence="4">DUF998 domain-containing protein</fullName>
    </recommendedName>
</protein>
<feature type="transmembrane region" description="Helical" evidence="1">
    <location>
        <begin position="12"/>
        <end position="29"/>
    </location>
</feature>
<gene>
    <name evidence="2" type="ORF">GCM10017772_28710</name>
</gene>
<sequence>MSTTRSSLRTGVVVIAPVILLAVLSYHPYLEGRLPNAGAVAEAVESDPARWGAVHLATGVASGVLALAFLAVRAHLREAGEDRWSAAALPFVVMGCTLYAMLPGLEFAPLAAVEAGGDVEAAQEVLHPWFVPLMVAAGITFAAGMFGFALGVRRSGLLSPGVTSLVVVALGVMALSRVVPLAAVQFYVQGLAGLVALLPLAGSMWKRRTAAVPARQPAPQAT</sequence>
<proteinExistence type="predicted"/>
<keyword evidence="1" id="KW-0472">Membrane</keyword>
<keyword evidence="1" id="KW-0812">Transmembrane</keyword>
<evidence type="ECO:0008006" key="4">
    <source>
        <dbReference type="Google" id="ProtNLM"/>
    </source>
</evidence>
<keyword evidence="3" id="KW-1185">Reference proteome</keyword>
<reference evidence="2" key="1">
    <citation type="journal article" date="2014" name="Int. J. Syst. Evol. Microbiol.">
        <title>Complete genome sequence of Corynebacterium casei LMG S-19264T (=DSM 44701T), isolated from a smear-ripened cheese.</title>
        <authorList>
            <consortium name="US DOE Joint Genome Institute (JGI-PGF)"/>
            <person name="Walter F."/>
            <person name="Albersmeier A."/>
            <person name="Kalinowski J."/>
            <person name="Ruckert C."/>
        </authorList>
    </citation>
    <scope>NUCLEOTIDE SEQUENCE</scope>
    <source>
        <strain evidence="2">CGMCC 4.7398</strain>
    </source>
</reference>
<evidence type="ECO:0000313" key="3">
    <source>
        <dbReference type="Proteomes" id="UP000627369"/>
    </source>
</evidence>
<feature type="transmembrane region" description="Helical" evidence="1">
    <location>
        <begin position="84"/>
        <end position="102"/>
    </location>
</feature>
<dbReference type="RefSeq" id="WP_189669951.1">
    <property type="nucleotide sequence ID" value="NZ_BNAS01000004.1"/>
</dbReference>
<reference evidence="2" key="2">
    <citation type="submission" date="2020-09" db="EMBL/GenBank/DDBJ databases">
        <authorList>
            <person name="Sun Q."/>
            <person name="Zhou Y."/>
        </authorList>
    </citation>
    <scope>NUCLEOTIDE SEQUENCE</scope>
    <source>
        <strain evidence="2">CGMCC 4.7398</strain>
    </source>
</reference>
<name>A0A919KWA5_9MICO</name>
<dbReference type="Proteomes" id="UP000627369">
    <property type="component" value="Unassembled WGS sequence"/>
</dbReference>
<evidence type="ECO:0000313" key="2">
    <source>
        <dbReference type="EMBL" id="GHH74604.1"/>
    </source>
</evidence>
<feature type="transmembrane region" description="Helical" evidence="1">
    <location>
        <begin position="129"/>
        <end position="150"/>
    </location>
</feature>
<feature type="transmembrane region" description="Helical" evidence="1">
    <location>
        <begin position="157"/>
        <end position="180"/>
    </location>
</feature>
<comment type="caution">
    <text evidence="2">The sequence shown here is derived from an EMBL/GenBank/DDBJ whole genome shotgun (WGS) entry which is preliminary data.</text>
</comment>
<dbReference type="EMBL" id="BNAS01000004">
    <property type="protein sequence ID" value="GHH74604.1"/>
    <property type="molecule type" value="Genomic_DNA"/>
</dbReference>
<feature type="transmembrane region" description="Helical" evidence="1">
    <location>
        <begin position="186"/>
        <end position="205"/>
    </location>
</feature>
<accession>A0A919KWA5</accession>
<keyword evidence="1" id="KW-1133">Transmembrane helix</keyword>